<dbReference type="SUPFAM" id="SSF53254">
    <property type="entry name" value="Phosphoglycerate mutase-like"/>
    <property type="match status" value="1"/>
</dbReference>
<dbReference type="EMBL" id="CAFBMH010000259">
    <property type="protein sequence ID" value="CAB4943217.1"/>
    <property type="molecule type" value="Genomic_DNA"/>
</dbReference>
<dbReference type="InterPro" id="IPR013078">
    <property type="entry name" value="His_Pase_superF_clade-1"/>
</dbReference>
<dbReference type="Gene3D" id="3.40.50.1240">
    <property type="entry name" value="Phosphoglycerate mutase-like"/>
    <property type="match status" value="1"/>
</dbReference>
<name>A0A6J7JK11_9ZZZZ</name>
<dbReference type="InterPro" id="IPR029033">
    <property type="entry name" value="His_PPase_superfam"/>
</dbReference>
<gene>
    <name evidence="1" type="ORF">UFOPK3543_03367</name>
</gene>
<accession>A0A6J7JK11</accession>
<dbReference type="CDD" id="cd07067">
    <property type="entry name" value="HP_PGM_like"/>
    <property type="match status" value="1"/>
</dbReference>
<dbReference type="Pfam" id="PF00300">
    <property type="entry name" value="His_Phos_1"/>
    <property type="match status" value="1"/>
</dbReference>
<dbReference type="SMART" id="SM00855">
    <property type="entry name" value="PGAM"/>
    <property type="match status" value="1"/>
</dbReference>
<dbReference type="PANTHER" id="PTHR48100:SF2">
    <property type="entry name" value="CONSERVED PROTEIN"/>
    <property type="match status" value="1"/>
</dbReference>
<protein>
    <submittedName>
        <fullName evidence="1">Unannotated protein</fullName>
    </submittedName>
</protein>
<dbReference type="AlphaFoldDB" id="A0A6J7JK11"/>
<dbReference type="GO" id="GO:0016791">
    <property type="term" value="F:phosphatase activity"/>
    <property type="evidence" value="ECO:0007669"/>
    <property type="project" value="TreeGrafter"/>
</dbReference>
<evidence type="ECO:0000313" key="1">
    <source>
        <dbReference type="EMBL" id="CAB4943217.1"/>
    </source>
</evidence>
<organism evidence="1">
    <name type="scientific">freshwater metagenome</name>
    <dbReference type="NCBI Taxonomy" id="449393"/>
    <lineage>
        <taxon>unclassified sequences</taxon>
        <taxon>metagenomes</taxon>
        <taxon>ecological metagenomes</taxon>
    </lineage>
</organism>
<dbReference type="GO" id="GO:0005737">
    <property type="term" value="C:cytoplasm"/>
    <property type="evidence" value="ECO:0007669"/>
    <property type="project" value="TreeGrafter"/>
</dbReference>
<dbReference type="PANTHER" id="PTHR48100">
    <property type="entry name" value="BROAD-SPECIFICITY PHOSPHATASE YOR283W-RELATED"/>
    <property type="match status" value="1"/>
</dbReference>
<proteinExistence type="predicted"/>
<reference evidence="1" key="1">
    <citation type="submission" date="2020-05" db="EMBL/GenBank/DDBJ databases">
        <authorList>
            <person name="Chiriac C."/>
            <person name="Salcher M."/>
            <person name="Ghai R."/>
            <person name="Kavagutti S V."/>
        </authorList>
    </citation>
    <scope>NUCLEOTIDE SEQUENCE</scope>
</reference>
<sequence>MLIIVRHGRTAANAAGELLGHRDISLDPTGAAQARALAAAIGPVSRVVCSPLARARETAEAFGMPVEVDDRWIELDYGDWDGARAADLGPERWASWRADLDFTPPGGESLRSLGRRVRQACDDLVAAAERDDIVVVSHVSPIKAAFGWALGVGDDVSWRCFVAPASIMRVAVSPLGSSLRSFNEIAHLPLG</sequence>
<dbReference type="InterPro" id="IPR050275">
    <property type="entry name" value="PGM_Phosphatase"/>
</dbReference>